<evidence type="ECO:0000313" key="4">
    <source>
        <dbReference type="Proteomes" id="UP000023152"/>
    </source>
</evidence>
<dbReference type="AlphaFoldDB" id="X6P5B2"/>
<reference evidence="3 4" key="1">
    <citation type="journal article" date="2013" name="Curr. Biol.">
        <title>The Genome of the Foraminiferan Reticulomyxa filosa.</title>
        <authorList>
            <person name="Glockner G."/>
            <person name="Hulsmann N."/>
            <person name="Schleicher M."/>
            <person name="Noegel A.A."/>
            <person name="Eichinger L."/>
            <person name="Gallinger C."/>
            <person name="Pawlowski J."/>
            <person name="Sierra R."/>
            <person name="Euteneuer U."/>
            <person name="Pillet L."/>
            <person name="Moustafa A."/>
            <person name="Platzer M."/>
            <person name="Groth M."/>
            <person name="Szafranski K."/>
            <person name="Schliwa M."/>
        </authorList>
    </citation>
    <scope>NUCLEOTIDE SEQUENCE [LARGE SCALE GENOMIC DNA]</scope>
</reference>
<keyword evidence="4" id="KW-1185">Reference proteome</keyword>
<dbReference type="EMBL" id="ASPP01003159">
    <property type="protein sequence ID" value="ETO33740.1"/>
    <property type="molecule type" value="Genomic_DNA"/>
</dbReference>
<feature type="coiled-coil region" evidence="1">
    <location>
        <begin position="5"/>
        <end position="69"/>
    </location>
</feature>
<comment type="caution">
    <text evidence="3">The sequence shown here is derived from an EMBL/GenBank/DDBJ whole genome shotgun (WGS) entry which is preliminary data.</text>
</comment>
<dbReference type="Proteomes" id="UP000023152">
    <property type="component" value="Unassembled WGS sequence"/>
</dbReference>
<keyword evidence="2" id="KW-0812">Transmembrane</keyword>
<feature type="transmembrane region" description="Helical" evidence="2">
    <location>
        <begin position="74"/>
        <end position="89"/>
    </location>
</feature>
<keyword evidence="2" id="KW-0472">Membrane</keyword>
<name>X6P5B2_RETFI</name>
<sequence>MEDHLSVKEEMIDTLQKEQTQLENDFHKVSEDYLKLQEKAMLTTEIERLEKIREEEHLLEEKREAQKKAAIEEKVIYIYIFFFYFYFLLKKKKNLTYKQANEEAKLVRTQSQSMLLTEEEWIQHLRLENKELQKQVKKYLNLKSCKFCFFF</sequence>
<proteinExistence type="predicted"/>
<gene>
    <name evidence="3" type="ORF">RFI_03361</name>
</gene>
<evidence type="ECO:0000256" key="1">
    <source>
        <dbReference type="SAM" id="Coils"/>
    </source>
</evidence>
<accession>X6P5B2</accession>
<organism evidence="3 4">
    <name type="scientific">Reticulomyxa filosa</name>
    <dbReference type="NCBI Taxonomy" id="46433"/>
    <lineage>
        <taxon>Eukaryota</taxon>
        <taxon>Sar</taxon>
        <taxon>Rhizaria</taxon>
        <taxon>Retaria</taxon>
        <taxon>Foraminifera</taxon>
        <taxon>Monothalamids</taxon>
        <taxon>Reticulomyxidae</taxon>
        <taxon>Reticulomyxa</taxon>
    </lineage>
</organism>
<keyword evidence="2" id="KW-1133">Transmembrane helix</keyword>
<evidence type="ECO:0000256" key="2">
    <source>
        <dbReference type="SAM" id="Phobius"/>
    </source>
</evidence>
<protein>
    <submittedName>
        <fullName evidence="3">Uncharacterized protein</fullName>
    </submittedName>
</protein>
<evidence type="ECO:0000313" key="3">
    <source>
        <dbReference type="EMBL" id="ETO33740.1"/>
    </source>
</evidence>
<keyword evidence="1" id="KW-0175">Coiled coil</keyword>